<keyword evidence="4" id="KW-1185">Reference proteome</keyword>
<dbReference type="OrthoDB" id="5394411at2759"/>
<sequence>MPPKPAPWRPLFATHLSQSTSFTLSTITRDPKGKIVPRSRTCQLRGFWPTPSLHPSAVEALKSQGVGLNPDVYESDMLSLTTDIRMEKAGQIRASGAVEGMFWVGGVGNQWRVKGEAFVLGGVFGDGQWEEESRRGVLEGMRVVSSHDDGGGGGGGDGEGWEWERQVTAYFANLSPVMRGSFKNPPPGTPRSEEPGPGLDLGQTVDDLRDKIARRNFRVVVIRPEEVERLDLSDMQNVRRVRWTLDGEDWVETELWP</sequence>
<dbReference type="InterPro" id="IPR012349">
    <property type="entry name" value="Split_barrel_FMN-bd"/>
</dbReference>
<evidence type="ECO:0000313" key="4">
    <source>
        <dbReference type="Proteomes" id="UP000325780"/>
    </source>
</evidence>
<gene>
    <name evidence="3" type="ORF">BDV25DRAFT_169834</name>
</gene>
<evidence type="ECO:0000313" key="3">
    <source>
        <dbReference type="EMBL" id="KAE8146527.1"/>
    </source>
</evidence>
<name>A0A5N6TJK8_ASPAV</name>
<dbReference type="Proteomes" id="UP000325780">
    <property type="component" value="Unassembled WGS sequence"/>
</dbReference>
<dbReference type="InterPro" id="IPR024624">
    <property type="entry name" value="Pyridox_Oxase_Alr4036_FMN-bd"/>
</dbReference>
<dbReference type="PANTHER" id="PTHR28243">
    <property type="entry name" value="AGL049CP"/>
    <property type="match status" value="1"/>
</dbReference>
<dbReference type="GO" id="GO:0010181">
    <property type="term" value="F:FMN binding"/>
    <property type="evidence" value="ECO:0007669"/>
    <property type="project" value="InterPro"/>
</dbReference>
<feature type="region of interest" description="Disordered" evidence="1">
    <location>
        <begin position="178"/>
        <end position="204"/>
    </location>
</feature>
<evidence type="ECO:0000259" key="2">
    <source>
        <dbReference type="Pfam" id="PF12766"/>
    </source>
</evidence>
<feature type="domain" description="Pyridoxamine 5'-phosphate oxidase Alr4036 family FMN-binding" evidence="2">
    <location>
        <begin position="6"/>
        <end position="120"/>
    </location>
</feature>
<dbReference type="PANTHER" id="PTHR28243:SF1">
    <property type="entry name" value="PYRIDOXAMINE 5'-PHOSPHATE OXIDASE ALR4036 FAMILY FMN-BINDING DOMAIN-CONTAINING PROTEIN"/>
    <property type="match status" value="1"/>
</dbReference>
<dbReference type="SUPFAM" id="SSF50475">
    <property type="entry name" value="FMN-binding split barrel"/>
    <property type="match status" value="1"/>
</dbReference>
<organism evidence="3 4">
    <name type="scientific">Aspergillus avenaceus</name>
    <dbReference type="NCBI Taxonomy" id="36643"/>
    <lineage>
        <taxon>Eukaryota</taxon>
        <taxon>Fungi</taxon>
        <taxon>Dikarya</taxon>
        <taxon>Ascomycota</taxon>
        <taxon>Pezizomycotina</taxon>
        <taxon>Eurotiomycetes</taxon>
        <taxon>Eurotiomycetidae</taxon>
        <taxon>Eurotiales</taxon>
        <taxon>Aspergillaceae</taxon>
        <taxon>Aspergillus</taxon>
        <taxon>Aspergillus subgen. Circumdati</taxon>
    </lineage>
</organism>
<reference evidence="3 4" key="1">
    <citation type="submission" date="2019-04" db="EMBL/GenBank/DDBJ databases">
        <title>Friends and foes A comparative genomics study of 23 Aspergillus species from section Flavi.</title>
        <authorList>
            <consortium name="DOE Joint Genome Institute"/>
            <person name="Kjaerbolling I."/>
            <person name="Vesth T."/>
            <person name="Frisvad J.C."/>
            <person name="Nybo J.L."/>
            <person name="Theobald S."/>
            <person name="Kildgaard S."/>
            <person name="Isbrandt T."/>
            <person name="Kuo A."/>
            <person name="Sato A."/>
            <person name="Lyhne E.K."/>
            <person name="Kogle M.E."/>
            <person name="Wiebenga A."/>
            <person name="Kun R.S."/>
            <person name="Lubbers R.J."/>
            <person name="Makela M.R."/>
            <person name="Barry K."/>
            <person name="Chovatia M."/>
            <person name="Clum A."/>
            <person name="Daum C."/>
            <person name="Haridas S."/>
            <person name="He G."/>
            <person name="LaButti K."/>
            <person name="Lipzen A."/>
            <person name="Mondo S."/>
            <person name="Riley R."/>
            <person name="Salamov A."/>
            <person name="Simmons B.A."/>
            <person name="Magnuson J.K."/>
            <person name="Henrissat B."/>
            <person name="Mortensen U.H."/>
            <person name="Larsen T.O."/>
            <person name="Devries R.P."/>
            <person name="Grigoriev I.V."/>
            <person name="Machida M."/>
            <person name="Baker S.E."/>
            <person name="Andersen M.R."/>
        </authorList>
    </citation>
    <scope>NUCLEOTIDE SEQUENCE [LARGE SCALE GENOMIC DNA]</scope>
    <source>
        <strain evidence="3 4">IBT 18842</strain>
    </source>
</reference>
<evidence type="ECO:0000256" key="1">
    <source>
        <dbReference type="SAM" id="MobiDB-lite"/>
    </source>
</evidence>
<dbReference type="Gene3D" id="2.30.110.10">
    <property type="entry name" value="Electron Transport, Fmn-binding Protein, Chain A"/>
    <property type="match status" value="1"/>
</dbReference>
<proteinExistence type="predicted"/>
<dbReference type="AlphaFoldDB" id="A0A5N6TJK8"/>
<dbReference type="EMBL" id="ML742257">
    <property type="protein sequence ID" value="KAE8146527.1"/>
    <property type="molecule type" value="Genomic_DNA"/>
</dbReference>
<accession>A0A5N6TJK8</accession>
<dbReference type="Pfam" id="PF12766">
    <property type="entry name" value="Pyridox_oxase_2"/>
    <property type="match status" value="1"/>
</dbReference>
<protein>
    <recommendedName>
        <fullName evidence="2">Pyridoxamine 5'-phosphate oxidase Alr4036 family FMN-binding domain-containing protein</fullName>
    </recommendedName>
</protein>